<reference evidence="3" key="1">
    <citation type="journal article" date="2023" name="Int. J. Syst. Evol. Microbiol.">
        <title>Mesoterricola silvestris gen. nov., sp. nov., Mesoterricola sediminis sp. nov., Geothrix oryzae sp. nov., Geothrix edaphica sp. nov., Geothrix rubra sp. nov., and Geothrix limicola sp. nov., six novel members of Acidobacteriota isolated from soils.</title>
        <authorList>
            <person name="Itoh H."/>
            <person name="Sugisawa Y."/>
            <person name="Mise K."/>
            <person name="Xu Z."/>
            <person name="Kuniyasu M."/>
            <person name="Ushijima N."/>
            <person name="Kawano K."/>
            <person name="Kobayashi E."/>
            <person name="Shiratori Y."/>
            <person name="Masuda Y."/>
            <person name="Senoo K."/>
        </authorList>
    </citation>
    <scope>NUCLEOTIDE SEQUENCE [LARGE SCALE GENOMIC DNA]</scope>
    <source>
        <strain evidence="3">Red222</strain>
    </source>
</reference>
<keyword evidence="3" id="KW-1185">Reference proteome</keyword>
<feature type="transmembrane region" description="Helical" evidence="1">
    <location>
        <begin position="306"/>
        <end position="325"/>
    </location>
</feature>
<feature type="transmembrane region" description="Helical" evidence="1">
    <location>
        <begin position="194"/>
        <end position="211"/>
    </location>
</feature>
<dbReference type="Proteomes" id="UP001242010">
    <property type="component" value="Chromosome"/>
</dbReference>
<accession>A0ABM8DRC6</accession>
<evidence type="ECO:0008006" key="4">
    <source>
        <dbReference type="Google" id="ProtNLM"/>
    </source>
</evidence>
<evidence type="ECO:0000313" key="2">
    <source>
        <dbReference type="EMBL" id="BDU69566.1"/>
    </source>
</evidence>
<feature type="transmembrane region" description="Helical" evidence="1">
    <location>
        <begin position="50"/>
        <end position="74"/>
    </location>
</feature>
<sequence length="330" mass="35337">MIQHPGVLALLLASGLVSLMLGFAGWHAVEIMLRWNLRSGSEVQLDLERRTYLVSTLVANALVIQILSLFLFVFTADGLHDQFVGAMCAAGSLAANGFGYPTLLVKLGTCLLAGVWLVLHHADTRGHDYPLIRAKHALLLLLVPLVLLETYLQWRYVAGLKADVMTSCCGSLFGQGRQSLGASLAGLPPRFMRPAFWSVLAALLAAGGLVLRKRQGTVPFAILSLAFLAVAAASLISFIGLYIYALPTHHCPFCLLHREYGFVGYPLYGALLGGAISGLGVGALAPFQGRPSLAIALPGIQRKLTWATVALALLFTLIVGAWMVLSPLRL</sequence>
<gene>
    <name evidence="2" type="ORF">GETHOR_16670</name>
</gene>
<feature type="transmembrane region" description="Helical" evidence="1">
    <location>
        <begin position="134"/>
        <end position="154"/>
    </location>
</feature>
<evidence type="ECO:0000313" key="3">
    <source>
        <dbReference type="Proteomes" id="UP001242010"/>
    </source>
</evidence>
<organism evidence="2 3">
    <name type="scientific">Geothrix oryzae</name>
    <dbReference type="NCBI Taxonomy" id="2927975"/>
    <lineage>
        <taxon>Bacteria</taxon>
        <taxon>Pseudomonadati</taxon>
        <taxon>Acidobacteriota</taxon>
        <taxon>Holophagae</taxon>
        <taxon>Holophagales</taxon>
        <taxon>Holophagaceae</taxon>
        <taxon>Geothrix</taxon>
    </lineage>
</organism>
<feature type="transmembrane region" description="Helical" evidence="1">
    <location>
        <begin position="218"/>
        <end position="245"/>
    </location>
</feature>
<name>A0ABM8DRC6_9BACT</name>
<dbReference type="EMBL" id="AP027079">
    <property type="protein sequence ID" value="BDU69566.1"/>
    <property type="molecule type" value="Genomic_DNA"/>
</dbReference>
<feature type="transmembrane region" description="Helical" evidence="1">
    <location>
        <begin position="6"/>
        <end position="29"/>
    </location>
</feature>
<proteinExistence type="predicted"/>
<feature type="transmembrane region" description="Helical" evidence="1">
    <location>
        <begin position="265"/>
        <end position="285"/>
    </location>
</feature>
<keyword evidence="1" id="KW-0812">Transmembrane</keyword>
<dbReference type="RefSeq" id="WP_286353289.1">
    <property type="nucleotide sequence ID" value="NZ_AP027079.1"/>
</dbReference>
<feature type="transmembrane region" description="Helical" evidence="1">
    <location>
        <begin position="103"/>
        <end position="122"/>
    </location>
</feature>
<keyword evidence="1" id="KW-1133">Transmembrane helix</keyword>
<protein>
    <recommendedName>
        <fullName evidence="4">Vitamin K epoxide reductase family protein</fullName>
    </recommendedName>
</protein>
<evidence type="ECO:0000256" key="1">
    <source>
        <dbReference type="SAM" id="Phobius"/>
    </source>
</evidence>
<keyword evidence="1" id="KW-0472">Membrane</keyword>